<dbReference type="GO" id="GO:0090729">
    <property type="term" value="F:toxin activity"/>
    <property type="evidence" value="ECO:0007669"/>
    <property type="project" value="UniProtKB-KW"/>
</dbReference>
<dbReference type="EMBL" id="AY174873">
    <property type="protein sequence ID" value="AAO39719.1"/>
    <property type="molecule type" value="Genomic_DNA"/>
</dbReference>
<dbReference type="InterPro" id="IPR005639">
    <property type="entry name" value="Pest_crys_dom_I"/>
</dbReference>
<reference evidence="11" key="1">
    <citation type="submission" date="2002-11" db="EMBL/GenBank/DDBJ databases">
        <title>Bacillus thuringiensis insecticidal crystal protein gene.</title>
        <authorList>
            <person name="Wang J.H."/>
            <person name="Arnaut G."/>
            <person name="Vanneste S."/>
            <person name="Ren G.X."/>
            <person name="Van Rie J."/>
        </authorList>
    </citation>
    <scope>NUCLEOTIDE SEQUENCE</scope>
</reference>
<dbReference type="SUPFAM" id="SSF56849">
    <property type="entry name" value="delta-Endotoxin (insectocide), N-terminal domain"/>
    <property type="match status" value="1"/>
</dbReference>
<reference evidence="13" key="3">
    <citation type="submission" date="2010-10" db="EMBL/GenBank/DDBJ databases">
        <title>Cloning of novel Cry1A gene from Bt SC6H8.</title>
        <authorList>
            <person name="Liu D."/>
            <person name="Shu C."/>
            <person name="Zhang J."/>
            <person name="Song F."/>
            <person name="Huang D."/>
        </authorList>
    </citation>
    <scope>NUCLEOTIDE SEQUENCE</scope>
    <source>
        <strain evidence="13">SC6H8</strain>
    </source>
</reference>
<dbReference type="PANTHER" id="PTHR37003">
    <property type="entry name" value="ENDOTOXIN_N DOMAIN-CONTAINING PROTEIN-RELATED"/>
    <property type="match status" value="1"/>
</dbReference>
<dbReference type="GO" id="GO:0005102">
    <property type="term" value="F:signaling receptor binding"/>
    <property type="evidence" value="ECO:0007669"/>
    <property type="project" value="InterPro"/>
</dbReference>
<keyword evidence="4" id="KW-0843">Virulence</keyword>
<dbReference type="PANTHER" id="PTHR37003:SF2">
    <property type="entry name" value="PESTICIDAL CRYSTAL PROTEIN N-TERMINAL DOMAIN-CONTAINING PROTEIN"/>
    <property type="match status" value="1"/>
</dbReference>
<protein>
    <recommendedName>
        <fullName evidence="5">Crystaline entomocidal protoxin</fullName>
    </recommendedName>
</protein>
<evidence type="ECO:0000256" key="2">
    <source>
        <dbReference type="ARBA" id="ARBA00022656"/>
    </source>
</evidence>
<comment type="similarity">
    <text evidence="1">Belongs to the delta endotoxin family.</text>
</comment>
<dbReference type="GO" id="GO:0001907">
    <property type="term" value="P:symbiont-mediated killing of host cell"/>
    <property type="evidence" value="ECO:0007669"/>
    <property type="project" value="InterPro"/>
</dbReference>
<keyword evidence="3" id="KW-0749">Sporulation</keyword>
<dbReference type="InterPro" id="IPR041587">
    <property type="entry name" value="Cry_V"/>
</dbReference>
<dbReference type="InterPro" id="IPR038979">
    <property type="entry name" value="Pest_crys"/>
</dbReference>
<dbReference type="InterPro" id="IPR005638">
    <property type="entry name" value="Pest_crys_dom-III"/>
</dbReference>
<evidence type="ECO:0000256" key="1">
    <source>
        <dbReference type="ARBA" id="ARBA00007819"/>
    </source>
</evidence>
<dbReference type="CDD" id="cd04085">
    <property type="entry name" value="delta_endotoxin_C"/>
    <property type="match status" value="1"/>
</dbReference>
<dbReference type="Pfam" id="PF17997">
    <property type="entry name" value="Cry1Ac_D5"/>
    <property type="match status" value="1"/>
</dbReference>
<evidence type="ECO:0000259" key="7">
    <source>
        <dbReference type="Pfam" id="PF03944"/>
    </source>
</evidence>
<evidence type="ECO:0000256" key="3">
    <source>
        <dbReference type="ARBA" id="ARBA00022969"/>
    </source>
</evidence>
<dbReference type="GO" id="GO:0030435">
    <property type="term" value="P:sporulation resulting in formation of a cellular spore"/>
    <property type="evidence" value="ECO:0007669"/>
    <property type="project" value="UniProtKB-KW"/>
</dbReference>
<feature type="domain" description="Pesticidal crystal protein" evidence="8">
    <location>
        <begin position="50"/>
        <end position="251"/>
    </location>
</feature>
<accession>Q2VYE9</accession>
<organism evidence="11">
    <name type="scientific">Bacillus thuringiensis</name>
    <dbReference type="NCBI Taxonomy" id="1428"/>
    <lineage>
        <taxon>Bacteria</taxon>
        <taxon>Bacillati</taxon>
        <taxon>Bacillota</taxon>
        <taxon>Bacilli</taxon>
        <taxon>Bacillales</taxon>
        <taxon>Bacillaceae</taxon>
        <taxon>Bacillus</taxon>
        <taxon>Bacillus cereus group</taxon>
    </lineage>
</organism>
<dbReference type="EMBL" id="EF550988">
    <property type="protein sequence ID" value="ABV91087.1"/>
    <property type="molecule type" value="Genomic_DNA"/>
</dbReference>
<feature type="domain" description="Pesticidal crystal protein" evidence="6">
    <location>
        <begin position="259"/>
        <end position="460"/>
    </location>
</feature>
<evidence type="ECO:0000313" key="13">
    <source>
        <dbReference type="EMBL" id="AEH31428.1"/>
    </source>
</evidence>
<evidence type="ECO:0000313" key="12">
    <source>
        <dbReference type="EMBL" id="ABV91087.1"/>
    </source>
</evidence>
<evidence type="ECO:0000259" key="6">
    <source>
        <dbReference type="Pfam" id="PF00555"/>
    </source>
</evidence>
<dbReference type="AlphaFoldDB" id="Q2VYE9"/>
<feature type="domain" description="Pesticidal crystal protein" evidence="7">
    <location>
        <begin position="470"/>
        <end position="608"/>
    </location>
</feature>
<dbReference type="Pfam" id="PF03944">
    <property type="entry name" value="Endotoxin_C"/>
    <property type="match status" value="1"/>
</dbReference>
<dbReference type="SUPFAM" id="SSF51096">
    <property type="entry name" value="delta-Endotoxin (insectocide), middle domain"/>
    <property type="match status" value="1"/>
</dbReference>
<dbReference type="Pfam" id="PF21463">
    <property type="entry name" value="Cry1Ac_dom-VII"/>
    <property type="match status" value="1"/>
</dbReference>
<dbReference type="InterPro" id="IPR036716">
    <property type="entry name" value="Pest_crys_N_sf"/>
</dbReference>
<dbReference type="SMR" id="Q2VYE9"/>
<dbReference type="InterPro" id="IPR008979">
    <property type="entry name" value="Galactose-bd-like_sf"/>
</dbReference>
<proteinExistence type="inferred from homology"/>
<dbReference type="Pfam" id="PF00555">
    <property type="entry name" value="Endotoxin_M"/>
    <property type="match status" value="1"/>
</dbReference>
<evidence type="ECO:0000256" key="5">
    <source>
        <dbReference type="ARBA" id="ARBA00029653"/>
    </source>
</evidence>
<dbReference type="Gene3D" id="1.20.190.10">
    <property type="entry name" value="Pesticidal crystal protein, N-terminal domain"/>
    <property type="match status" value="1"/>
</dbReference>
<sequence>MDNNPNINECIPYNCLSNPEVEVLGGERIETGYTPIDISLSLTQFLLSEFVPGAGFVLGLVDIIWGIFGPSQWDAFLVQIEQLINQRIEEFARNQAISRLEGLSNLYQIYAESFREWEADPTNPALREEMRIQFNDMNSALTTAIPLFAVQNYQVPLLSVYVQAANLHLSVLRDVSVFGQRWGFDAATINSRYNDLTRLIGNYTDYAVRWYNTGLERVWGPDSRDWVRYNQFRRELTLTVLDIVALFSNYDSRRYPIRTVSQLTREIYTNPVLENFDGSFRGMAQRIEQNIRQPHLMDILNSITIYTDVHRGFNYWSGHQITASPVGFSGPEFAFPLFGNAGNAAPPVLVSLTGLGIFRTLSSPLYRRIILGSGPNNQELFVLDGTEFSFASLTTNLPSTIYRQRGTVDSLDVIPPQDNSVPPRAGFSHRLSHVTMLSQAAGAVYTLRAPTFSWQHRSAEFNNIIASDSITQIPAVKGNFLFNGSVISGPGFTGGDLVRLNSSGNNIQNRGYIEVPIHFPSTSTRYRVRVRYASVTPIHLNVNWGNSSIFSNTVPATATSLDNLQSSDFGYFESANAFTSSLGNIVGVRNFSGTAGVIIDRFEFIPVTATLEAEYNLERAQKAVNALFTSTNQLGLKTNVTDYHIDQVSNLVTCLSDEFCLDEKRELSEKVKHAKRLSDERNLLQDSNFKDINRQPERGWGGSTGITIQGGDDVFKENYVTLSGTFDECYPTYLYQKIDESKLKAFTRYQLRGYIEDSQDLEVYLIRYNAKHETLNVPGTGSLWPLAVKSPIGRCGEPNRCAPRIEWKPDVDCSCRDGEKCAHHSHHFSLDIDVGCTDLNEDLGVWVIFKIKTQDGHAKIGNLEFLEEKLLLGEALARVKKAEKKWRDKREKLEWETNIVYKEAKESVDALFVDSQYNRLQTDTNIAMIHAADKRVHRIREAYLPELSVIPGVNAAIFEELEGLIFTAFSLYDARNVIKNGDFNYGLSCWNVKGHVDVEEQNNHRSVLVIPEWEAEVSQEVRVCPGRGYILRVTAYKEGYGEGCVTIHEIEDNTDELKFSNCVEEEVYPNNTVTCNDYTATQEEYEGTYTSRNRGYDGAYESNSSVPADYASAYEEKAYTDGRRDNPCESNRGYRDYTPLPAGYVTKELEYFPETDKVWIEIGETEGTFIVDSVELLLMEE</sequence>
<dbReference type="InterPro" id="IPR001178">
    <property type="entry name" value="Pest_cryst_dom_II"/>
</dbReference>
<dbReference type="Gene3D" id="2.100.10.10">
    <property type="entry name" value="Pesticidal crystal protein, central domain"/>
    <property type="match status" value="1"/>
</dbReference>
<dbReference type="InterPro" id="IPR036399">
    <property type="entry name" value="Pest_cryst_cen_dom_sf"/>
</dbReference>
<name>Q2VYE9_BACTU</name>
<dbReference type="SUPFAM" id="SSF49785">
    <property type="entry name" value="Galactose-binding domain-like"/>
    <property type="match status" value="1"/>
</dbReference>
<evidence type="ECO:0000256" key="4">
    <source>
        <dbReference type="ARBA" id="ARBA00023026"/>
    </source>
</evidence>
<dbReference type="EMBL" id="HQ439780">
    <property type="protein sequence ID" value="AEH31428.1"/>
    <property type="molecule type" value="Genomic_DNA"/>
</dbReference>
<feature type="domain" description="Pesticidal crystal protein Cry" evidence="9">
    <location>
        <begin position="684"/>
        <end position="868"/>
    </location>
</feature>
<reference evidence="12" key="2">
    <citation type="submission" date="2007-04" db="EMBL/GenBank/DDBJ databases">
        <authorList>
            <person name="Feng X."/>
            <person name="Shu C."/>
            <person name="Zhang J."/>
        </authorList>
    </citation>
    <scope>NUCLEOTIDE SEQUENCE</scope>
    <source>
        <strain evidence="12">C006</strain>
    </source>
</reference>
<evidence type="ECO:0000259" key="9">
    <source>
        <dbReference type="Pfam" id="PF17997"/>
    </source>
</evidence>
<evidence type="ECO:0000259" key="10">
    <source>
        <dbReference type="Pfam" id="PF21463"/>
    </source>
</evidence>
<feature type="domain" description="Cry1Ac-like" evidence="10">
    <location>
        <begin position="982"/>
        <end position="1060"/>
    </location>
</feature>
<dbReference type="Pfam" id="PF03945">
    <property type="entry name" value="Endotoxin_N"/>
    <property type="match status" value="1"/>
</dbReference>
<dbReference type="Gene3D" id="2.60.120.260">
    <property type="entry name" value="Galactose-binding domain-like"/>
    <property type="match status" value="2"/>
</dbReference>
<evidence type="ECO:0000313" key="11">
    <source>
        <dbReference type="EMBL" id="AAO39719.1"/>
    </source>
</evidence>
<evidence type="ECO:0000259" key="8">
    <source>
        <dbReference type="Pfam" id="PF03945"/>
    </source>
</evidence>
<dbReference type="InterPro" id="IPR048645">
    <property type="entry name" value="Cry1Ac-like_dom-VII"/>
</dbReference>
<keyword evidence="2" id="KW-0800">Toxin</keyword>
<gene>
    <name evidence="12" type="primary">cry1Ab</name>
</gene>